<organism evidence="3 4">
    <name type="scientific">Cohaesibacter celericrescens</name>
    <dbReference type="NCBI Taxonomy" id="2067669"/>
    <lineage>
        <taxon>Bacteria</taxon>
        <taxon>Pseudomonadati</taxon>
        <taxon>Pseudomonadota</taxon>
        <taxon>Alphaproteobacteria</taxon>
        <taxon>Hyphomicrobiales</taxon>
        <taxon>Cohaesibacteraceae</taxon>
    </lineage>
</organism>
<comment type="caution">
    <text evidence="3">The sequence shown here is derived from an EMBL/GenBank/DDBJ whole genome shotgun (WGS) entry which is preliminary data.</text>
</comment>
<dbReference type="SUPFAM" id="SSF52402">
    <property type="entry name" value="Adenine nucleotide alpha hydrolases-like"/>
    <property type="match status" value="1"/>
</dbReference>
<feature type="domain" description="UspA" evidence="2">
    <location>
        <begin position="1"/>
        <end position="135"/>
    </location>
</feature>
<comment type="similarity">
    <text evidence="1">Belongs to the universal stress protein A family.</text>
</comment>
<dbReference type="PANTHER" id="PTHR46268">
    <property type="entry name" value="STRESS RESPONSE PROTEIN NHAX"/>
    <property type="match status" value="1"/>
</dbReference>
<evidence type="ECO:0000256" key="1">
    <source>
        <dbReference type="ARBA" id="ARBA00008791"/>
    </source>
</evidence>
<keyword evidence="4" id="KW-1185">Reference proteome</keyword>
<dbReference type="CDD" id="cd00293">
    <property type="entry name" value="USP-like"/>
    <property type="match status" value="1"/>
</dbReference>
<dbReference type="Proteomes" id="UP000234881">
    <property type="component" value="Unassembled WGS sequence"/>
</dbReference>
<proteinExistence type="inferred from homology"/>
<protein>
    <submittedName>
        <fullName evidence="3">Universal stress protein</fullName>
    </submittedName>
</protein>
<evidence type="ECO:0000259" key="2">
    <source>
        <dbReference type="Pfam" id="PF00582"/>
    </source>
</evidence>
<sequence length="135" mass="14605">MYKNILVPIALDHDHSPTGALEAVKALADDTANIILLHVFDIVPAYVASQVPPDVRKEARKYVLDELEAIAKTIPNATVASDDGNAGTVIVDYAEEHDVDLIVVASHRPGMQDYFLGSTAARVVRHAPCSVHVIR</sequence>
<accession>A0A2N5XME4</accession>
<dbReference type="Gene3D" id="3.40.50.620">
    <property type="entry name" value="HUPs"/>
    <property type="match status" value="1"/>
</dbReference>
<name>A0A2N5XME4_9HYPH</name>
<dbReference type="InterPro" id="IPR006015">
    <property type="entry name" value="Universal_stress_UspA"/>
</dbReference>
<dbReference type="AlphaFoldDB" id="A0A2N5XME4"/>
<evidence type="ECO:0000313" key="4">
    <source>
        <dbReference type="Proteomes" id="UP000234881"/>
    </source>
</evidence>
<dbReference type="EMBL" id="PKUQ01000047">
    <property type="protein sequence ID" value="PLW75696.1"/>
    <property type="molecule type" value="Genomic_DNA"/>
</dbReference>
<evidence type="ECO:0000313" key="3">
    <source>
        <dbReference type="EMBL" id="PLW75696.1"/>
    </source>
</evidence>
<dbReference type="Pfam" id="PF00582">
    <property type="entry name" value="Usp"/>
    <property type="match status" value="1"/>
</dbReference>
<dbReference type="RefSeq" id="WP_101535398.1">
    <property type="nucleotide sequence ID" value="NZ_JBFHIU010000013.1"/>
</dbReference>
<dbReference type="PRINTS" id="PR01438">
    <property type="entry name" value="UNVRSLSTRESS"/>
</dbReference>
<reference evidence="3 4" key="1">
    <citation type="submission" date="2018-01" db="EMBL/GenBank/DDBJ databases">
        <title>The draft genome sequence of Cohaesibacter sp. H1304.</title>
        <authorList>
            <person name="Wang N.-N."/>
            <person name="Du Z.-J."/>
        </authorList>
    </citation>
    <scope>NUCLEOTIDE SEQUENCE [LARGE SCALE GENOMIC DNA]</scope>
    <source>
        <strain evidence="3 4">H1304</strain>
    </source>
</reference>
<gene>
    <name evidence="3" type="ORF">C0081_18830</name>
</gene>
<dbReference type="PANTHER" id="PTHR46268:SF6">
    <property type="entry name" value="UNIVERSAL STRESS PROTEIN UP12"/>
    <property type="match status" value="1"/>
</dbReference>
<dbReference type="InterPro" id="IPR014729">
    <property type="entry name" value="Rossmann-like_a/b/a_fold"/>
</dbReference>
<dbReference type="InterPro" id="IPR006016">
    <property type="entry name" value="UspA"/>
</dbReference>
<dbReference type="OrthoDB" id="9792500at2"/>